<dbReference type="GO" id="GO:0051225">
    <property type="term" value="P:spindle assembly"/>
    <property type="evidence" value="ECO:0007669"/>
    <property type="project" value="TreeGrafter"/>
</dbReference>
<dbReference type="OrthoDB" id="1924320at2759"/>
<name>A0A8T2RJD3_CERRI</name>
<protein>
    <submittedName>
        <fullName evidence="3">Uncharacterized protein</fullName>
    </submittedName>
</protein>
<accession>A0A8T2RJD3</accession>
<feature type="region of interest" description="Disordered" evidence="2">
    <location>
        <begin position="454"/>
        <end position="473"/>
    </location>
</feature>
<evidence type="ECO:0000256" key="1">
    <source>
        <dbReference type="ARBA" id="ARBA00010016"/>
    </source>
</evidence>
<feature type="compositionally biased region" description="Polar residues" evidence="2">
    <location>
        <begin position="454"/>
        <end position="467"/>
    </location>
</feature>
<comment type="similarity">
    <text evidence="1">Belongs to the QWRF family.</text>
</comment>
<reference evidence="3" key="1">
    <citation type="submission" date="2021-08" db="EMBL/GenBank/DDBJ databases">
        <title>WGS assembly of Ceratopteris richardii.</title>
        <authorList>
            <person name="Marchant D.B."/>
            <person name="Chen G."/>
            <person name="Jenkins J."/>
            <person name="Shu S."/>
            <person name="Leebens-Mack J."/>
            <person name="Grimwood J."/>
            <person name="Schmutz J."/>
            <person name="Soltis P."/>
            <person name="Soltis D."/>
            <person name="Chen Z.-H."/>
        </authorList>
    </citation>
    <scope>NUCLEOTIDE SEQUENCE</scope>
    <source>
        <strain evidence="3">Whitten #5841</strain>
        <tissue evidence="3">Leaf</tissue>
    </source>
</reference>
<comment type="caution">
    <text evidence="3">The sequence shown here is derived from an EMBL/GenBank/DDBJ whole genome shotgun (WGS) entry which is preliminary data.</text>
</comment>
<dbReference type="PANTHER" id="PTHR31807:SF37">
    <property type="entry name" value="HAUS AUGMIN-LIKE COMPLEX SUBUNIT 8"/>
    <property type="match status" value="1"/>
</dbReference>
<organism evidence="3 4">
    <name type="scientific">Ceratopteris richardii</name>
    <name type="common">Triangle waterfern</name>
    <dbReference type="NCBI Taxonomy" id="49495"/>
    <lineage>
        <taxon>Eukaryota</taxon>
        <taxon>Viridiplantae</taxon>
        <taxon>Streptophyta</taxon>
        <taxon>Embryophyta</taxon>
        <taxon>Tracheophyta</taxon>
        <taxon>Polypodiopsida</taxon>
        <taxon>Polypodiidae</taxon>
        <taxon>Polypodiales</taxon>
        <taxon>Pteridineae</taxon>
        <taxon>Pteridaceae</taxon>
        <taxon>Parkerioideae</taxon>
        <taxon>Ceratopteris</taxon>
    </lineage>
</organism>
<evidence type="ECO:0000256" key="2">
    <source>
        <dbReference type="SAM" id="MobiDB-lite"/>
    </source>
</evidence>
<evidence type="ECO:0000313" key="3">
    <source>
        <dbReference type="EMBL" id="KAH7296509.1"/>
    </source>
</evidence>
<dbReference type="Pfam" id="PF04484">
    <property type="entry name" value="QWRF"/>
    <property type="match status" value="1"/>
</dbReference>
<dbReference type="GO" id="GO:0008017">
    <property type="term" value="F:microtubule binding"/>
    <property type="evidence" value="ECO:0007669"/>
    <property type="project" value="TreeGrafter"/>
</dbReference>
<dbReference type="GO" id="GO:0005737">
    <property type="term" value="C:cytoplasm"/>
    <property type="evidence" value="ECO:0007669"/>
    <property type="project" value="TreeGrafter"/>
</dbReference>
<gene>
    <name evidence="3" type="ORF">KP509_26G026100</name>
</gene>
<dbReference type="AlphaFoldDB" id="A0A8T2RJD3"/>
<dbReference type="Proteomes" id="UP000825935">
    <property type="component" value="Chromosome 26"/>
</dbReference>
<dbReference type="InterPro" id="IPR007573">
    <property type="entry name" value="QWRF"/>
</dbReference>
<dbReference type="PANTHER" id="PTHR31807">
    <property type="entry name" value="AUGMIN FAMILY MEMBER"/>
    <property type="match status" value="1"/>
</dbReference>
<evidence type="ECO:0000313" key="4">
    <source>
        <dbReference type="Proteomes" id="UP000825935"/>
    </source>
</evidence>
<dbReference type="GO" id="GO:0005880">
    <property type="term" value="C:nuclear microtubule"/>
    <property type="evidence" value="ECO:0007669"/>
    <property type="project" value="TreeGrafter"/>
</dbReference>
<sequence>MSEISTSQATPLLLTSQCTVSNENKDKSTTSSARRPRNREVRSRYKSNITQVSPNRSYLNASGAGGNVSNTLDVTSPKWSKASEKLHHSPSHFSDAKIRSGHCDASMNITSGMRVLPMRMNACTELLWPASDRRAFTSMQHEAYPQALYAMHKKNASGDQESGSPEDQPLRPTLNTVKRRFREPKITTLQFQNSDQSENTQPFDGPCKSNVNRWSGWNLKMRGSEALSRSVDASFSRGRQKDSMATPMMVESKAIFGSSRTPRSMSLSRAGSFPKLKGQGCARGFQKEKTEVKRENGFPHEISITSKDGQTNANVNESQALSREMEAAMSSTFSDIFTTESLESAINSPLNIIADSVCNDATVENMEVTHVRGTKVPARFWKDAMNCSARGVQKGNVHSSLLDTELTLASSRRIAVRSCRPMSPGTYSECSMSSTDAPSPPWMTLVIPQQPSSLPKTSIFSRSTPSPGRSRAPLPSMLMQGQRSSNAAVSLNFGSDILKRGRKALMQIDAVPLFRILHNRLLQWRFINAKAEAGIEAQLLEAQKSLYNVFAKTCELRTSINAKRLQLEKGRQDEKLNALIQAQSPALEMWSSLEQKHSVALNGTIQALEAAVLQLPIVGAVKADTFEVKEAFDSALCVMNSGNNSVNYLTPKAAEVCLLMSELASVVSEERNLIEECANLIVMASTLQMEECSLRAHILQVDRESDYFGRRKAVCSAFC</sequence>
<proteinExistence type="inferred from homology"/>
<keyword evidence="4" id="KW-1185">Reference proteome</keyword>
<dbReference type="EMBL" id="CM035431">
    <property type="protein sequence ID" value="KAH7296509.1"/>
    <property type="molecule type" value="Genomic_DNA"/>
</dbReference>
<feature type="region of interest" description="Disordered" evidence="2">
    <location>
        <begin position="18"/>
        <end position="41"/>
    </location>
</feature>